<dbReference type="EMBL" id="JASPKY010000045">
    <property type="protein sequence ID" value="KAK9745772.1"/>
    <property type="molecule type" value="Genomic_DNA"/>
</dbReference>
<feature type="compositionally biased region" description="Polar residues" evidence="1">
    <location>
        <begin position="234"/>
        <end position="250"/>
    </location>
</feature>
<evidence type="ECO:0000256" key="1">
    <source>
        <dbReference type="SAM" id="MobiDB-lite"/>
    </source>
</evidence>
<proteinExistence type="predicted"/>
<sequence>MNTTEIPDARTNLSAFNVTGPPENFRFIPGLVPTSYNITGVSSRRDKLFNATGYYIDDEGEPGLNDLQTLFLACFATLIPLIISLLSAFGIRVLWRKYRRRRECKQYDGVLRTEESMESVSQPLHTHLLNSDKQSVETHLSIDTEDVVCEEGQVTSSTQNRVTNHSNTNGSIITMTLKNNHLIVETEERTDIQEDSRETKMKYSPSARGVFVVEVQQGARRSPKSNGGARRSPKSNGVINQSSDTEHSISLSDQCALIHNPPDRYSDDDTLEEVDEAYYAETTSPLNKENLSMIALKPSTCLTQSNQSLSACSYAYSNQTEYDNGMYGYPITNSYDNELPVCKKPETGTKPKITSAILKSSDSMRISIDIMQEDQLNSDLFGRTKSLSREDDDSIQEEQNRLGNCLPIITKEDMLNVNMVNNLSGGTIASKLAQSAGKENQNATS</sequence>
<comment type="caution">
    <text evidence="3">The sequence shown here is derived from an EMBL/GenBank/DDBJ whole genome shotgun (WGS) entry which is preliminary data.</text>
</comment>
<keyword evidence="4" id="KW-1185">Reference proteome</keyword>
<organism evidence="3 4">
    <name type="scientific">Popillia japonica</name>
    <name type="common">Japanese beetle</name>
    <dbReference type="NCBI Taxonomy" id="7064"/>
    <lineage>
        <taxon>Eukaryota</taxon>
        <taxon>Metazoa</taxon>
        <taxon>Ecdysozoa</taxon>
        <taxon>Arthropoda</taxon>
        <taxon>Hexapoda</taxon>
        <taxon>Insecta</taxon>
        <taxon>Pterygota</taxon>
        <taxon>Neoptera</taxon>
        <taxon>Endopterygota</taxon>
        <taxon>Coleoptera</taxon>
        <taxon>Polyphaga</taxon>
        <taxon>Scarabaeiformia</taxon>
        <taxon>Scarabaeidae</taxon>
        <taxon>Rutelinae</taxon>
        <taxon>Popillia</taxon>
    </lineage>
</organism>
<dbReference type="Proteomes" id="UP001458880">
    <property type="component" value="Unassembled WGS sequence"/>
</dbReference>
<evidence type="ECO:0000313" key="3">
    <source>
        <dbReference type="EMBL" id="KAK9745772.1"/>
    </source>
</evidence>
<evidence type="ECO:0000313" key="4">
    <source>
        <dbReference type="Proteomes" id="UP001458880"/>
    </source>
</evidence>
<dbReference type="AlphaFoldDB" id="A0AAW1MDW2"/>
<keyword evidence="2" id="KW-0812">Transmembrane</keyword>
<feature type="region of interest" description="Disordered" evidence="1">
    <location>
        <begin position="213"/>
        <end position="250"/>
    </location>
</feature>
<keyword evidence="2" id="KW-1133">Transmembrane helix</keyword>
<feature type="transmembrane region" description="Helical" evidence="2">
    <location>
        <begin position="70"/>
        <end position="95"/>
    </location>
</feature>
<name>A0AAW1MDW2_POPJA</name>
<protein>
    <submittedName>
        <fullName evidence="3">Uncharacterized protein</fullName>
    </submittedName>
</protein>
<accession>A0AAW1MDW2</accession>
<reference evidence="3 4" key="1">
    <citation type="journal article" date="2024" name="BMC Genomics">
        <title>De novo assembly and annotation of Popillia japonica's genome with initial clues to its potential as an invasive pest.</title>
        <authorList>
            <person name="Cucini C."/>
            <person name="Boschi S."/>
            <person name="Funari R."/>
            <person name="Cardaioli E."/>
            <person name="Iannotti N."/>
            <person name="Marturano G."/>
            <person name="Paoli F."/>
            <person name="Bruttini M."/>
            <person name="Carapelli A."/>
            <person name="Frati F."/>
            <person name="Nardi F."/>
        </authorList>
    </citation>
    <scope>NUCLEOTIDE SEQUENCE [LARGE SCALE GENOMIC DNA]</scope>
    <source>
        <strain evidence="3">DMR45628</strain>
    </source>
</reference>
<evidence type="ECO:0000256" key="2">
    <source>
        <dbReference type="SAM" id="Phobius"/>
    </source>
</evidence>
<keyword evidence="2" id="KW-0472">Membrane</keyword>
<gene>
    <name evidence="3" type="ORF">QE152_g6605</name>
</gene>